<keyword evidence="2" id="KW-1185">Reference proteome</keyword>
<proteinExistence type="predicted"/>
<dbReference type="Proteomes" id="UP001500689">
    <property type="component" value="Unassembled WGS sequence"/>
</dbReference>
<dbReference type="EMBL" id="BAAAZN010000016">
    <property type="protein sequence ID" value="GAA3571097.1"/>
    <property type="molecule type" value="Genomic_DNA"/>
</dbReference>
<evidence type="ECO:0000313" key="1">
    <source>
        <dbReference type="EMBL" id="GAA3571097.1"/>
    </source>
</evidence>
<dbReference type="InterPro" id="IPR037143">
    <property type="entry name" value="4-PPantetheinyl_Trfase_dom_sf"/>
</dbReference>
<comment type="caution">
    <text evidence="1">The sequence shown here is derived from an EMBL/GenBank/DDBJ whole genome shotgun (WGS) entry which is preliminary data.</text>
</comment>
<accession>A0ABP6XRL5</accession>
<reference evidence="2" key="1">
    <citation type="journal article" date="2019" name="Int. J. Syst. Evol. Microbiol.">
        <title>The Global Catalogue of Microorganisms (GCM) 10K type strain sequencing project: providing services to taxonomists for standard genome sequencing and annotation.</title>
        <authorList>
            <consortium name="The Broad Institute Genomics Platform"/>
            <consortium name="The Broad Institute Genome Sequencing Center for Infectious Disease"/>
            <person name="Wu L."/>
            <person name="Ma J."/>
        </authorList>
    </citation>
    <scope>NUCLEOTIDE SEQUENCE [LARGE SCALE GENOMIC DNA]</scope>
    <source>
        <strain evidence="2">JCM 16898</strain>
    </source>
</reference>
<name>A0ABP6XRL5_9PSEU</name>
<organism evidence="1 2">
    <name type="scientific">Amycolatopsis ultiminotia</name>
    <dbReference type="NCBI Taxonomy" id="543629"/>
    <lineage>
        <taxon>Bacteria</taxon>
        <taxon>Bacillati</taxon>
        <taxon>Actinomycetota</taxon>
        <taxon>Actinomycetes</taxon>
        <taxon>Pseudonocardiales</taxon>
        <taxon>Pseudonocardiaceae</taxon>
        <taxon>Amycolatopsis</taxon>
    </lineage>
</organism>
<dbReference type="SUPFAM" id="SSF56214">
    <property type="entry name" value="4'-phosphopantetheinyl transferase"/>
    <property type="match status" value="1"/>
</dbReference>
<protein>
    <recommendedName>
        <fullName evidence="3">4'-phosphopantetheinyl transferase</fullName>
    </recommendedName>
</protein>
<evidence type="ECO:0008006" key="3">
    <source>
        <dbReference type="Google" id="ProtNLM"/>
    </source>
</evidence>
<evidence type="ECO:0000313" key="2">
    <source>
        <dbReference type="Proteomes" id="UP001500689"/>
    </source>
</evidence>
<gene>
    <name evidence="1" type="ORF">GCM10022222_64020</name>
</gene>
<sequence>MTAAVAVGRSVGVDVQLPVAGSARRLARRCLGARASLLAGLPSAVADEEVAWVWSVQEAGAKVAGRGLECRPWTFPVAPVCPAGTLPGVRWRQLRGSAALPLSCAWSA</sequence>